<accession>A0A3P6S305</accession>
<dbReference type="Gene3D" id="3.40.1010.10">
    <property type="entry name" value="Cobalt-precorrin-4 Transmethylase, Domain 1"/>
    <property type="match status" value="1"/>
</dbReference>
<dbReference type="InterPro" id="IPR014776">
    <property type="entry name" value="4pyrrole_Mease_sub2"/>
</dbReference>
<keyword evidence="6" id="KW-0808">Transferase</keyword>
<dbReference type="EMBL" id="UYRX01000030">
    <property type="protein sequence ID" value="VDK70082.1"/>
    <property type="molecule type" value="Genomic_DNA"/>
</dbReference>
<dbReference type="Pfam" id="PF00590">
    <property type="entry name" value="TP_methylase"/>
    <property type="match status" value="1"/>
</dbReference>
<feature type="domain" description="Tetrapyrrole methylase" evidence="10">
    <location>
        <begin position="27"/>
        <end position="206"/>
    </location>
</feature>
<evidence type="ECO:0000256" key="4">
    <source>
        <dbReference type="ARBA" id="ARBA00011927"/>
    </source>
</evidence>
<gene>
    <name evidence="11" type="ORF">NLS_LOCUS977</name>
</gene>
<dbReference type="PANTHER" id="PTHR10882">
    <property type="entry name" value="DIPHTHINE SYNTHASE"/>
    <property type="match status" value="1"/>
</dbReference>
<dbReference type="GO" id="GO:0141133">
    <property type="term" value="F:diphthine methyl ester synthase activity"/>
    <property type="evidence" value="ECO:0007669"/>
    <property type="project" value="UniProtKB-EC"/>
</dbReference>
<dbReference type="SUPFAM" id="SSF53790">
    <property type="entry name" value="Tetrapyrrole methylase"/>
    <property type="match status" value="1"/>
</dbReference>
<dbReference type="InterPro" id="IPR035996">
    <property type="entry name" value="4pyrrol_Methylase_sf"/>
</dbReference>
<evidence type="ECO:0000256" key="1">
    <source>
        <dbReference type="ARBA" id="ARBA00004006"/>
    </source>
</evidence>
<dbReference type="CDD" id="cd11647">
    <property type="entry name" value="DHP5_DphB"/>
    <property type="match status" value="1"/>
</dbReference>
<dbReference type="Gene3D" id="3.30.950.10">
    <property type="entry name" value="Methyltransferase, Cobalt-precorrin-4 Transmethylase, Domain 2"/>
    <property type="match status" value="1"/>
</dbReference>
<evidence type="ECO:0000256" key="8">
    <source>
        <dbReference type="ARBA" id="ARBA00048752"/>
    </source>
</evidence>
<evidence type="ECO:0000256" key="2">
    <source>
        <dbReference type="ARBA" id="ARBA00005156"/>
    </source>
</evidence>
<dbReference type="EC" id="2.1.1.314" evidence="4"/>
<dbReference type="OrthoDB" id="5815013at2759"/>
<dbReference type="GO" id="GO:0032259">
    <property type="term" value="P:methylation"/>
    <property type="evidence" value="ECO:0007669"/>
    <property type="project" value="UniProtKB-KW"/>
</dbReference>
<dbReference type="STRING" id="42156.A0A3P6S305"/>
<evidence type="ECO:0000256" key="6">
    <source>
        <dbReference type="ARBA" id="ARBA00022679"/>
    </source>
</evidence>
<evidence type="ECO:0000256" key="9">
    <source>
        <dbReference type="SAM" id="MobiDB-lite"/>
    </source>
</evidence>
<dbReference type="Proteomes" id="UP000277928">
    <property type="component" value="Unassembled WGS sequence"/>
</dbReference>
<evidence type="ECO:0000256" key="5">
    <source>
        <dbReference type="ARBA" id="ARBA00022603"/>
    </source>
</evidence>
<dbReference type="InterPro" id="IPR004551">
    <property type="entry name" value="Dphthn_synthase"/>
</dbReference>
<comment type="pathway">
    <text evidence="2">Protein modification; peptidyl-diphthamide biosynthesis.</text>
</comment>
<comment type="function">
    <text evidence="1">S-adenosyl-L-methionine-dependent methyltransferase that catalyzes four methylations of the modified target histidine residue in translation elongation factor 2 (EF-2), to form an intermediate called diphthine methyl ester. The four successive methylation reactions represent the second step of diphthamide biosynthesis.</text>
</comment>
<comment type="similarity">
    <text evidence="3">Belongs to the diphthine synthase family.</text>
</comment>
<evidence type="ECO:0000313" key="11">
    <source>
        <dbReference type="EMBL" id="VDK70082.1"/>
    </source>
</evidence>
<keyword evidence="12" id="KW-1185">Reference proteome</keyword>
<evidence type="ECO:0000256" key="7">
    <source>
        <dbReference type="ARBA" id="ARBA00022691"/>
    </source>
</evidence>
<dbReference type="PANTHER" id="PTHR10882:SF0">
    <property type="entry name" value="DIPHTHINE METHYL ESTER SYNTHASE"/>
    <property type="match status" value="1"/>
</dbReference>
<dbReference type="GO" id="GO:0017183">
    <property type="term" value="P:protein histidyl modification to diphthamide"/>
    <property type="evidence" value="ECO:0007669"/>
    <property type="project" value="UniProtKB-UniPathway"/>
</dbReference>
<reference evidence="11 12" key="1">
    <citation type="submission" date="2018-08" db="EMBL/GenBank/DDBJ databases">
        <authorList>
            <person name="Laetsch R D."/>
            <person name="Stevens L."/>
            <person name="Kumar S."/>
            <person name="Blaxter L. M."/>
        </authorList>
    </citation>
    <scope>NUCLEOTIDE SEQUENCE [LARGE SCALE GENOMIC DNA]</scope>
</reference>
<protein>
    <recommendedName>
        <fullName evidence="4">diphthine methyl ester synthase</fullName>
        <ecNumber evidence="4">2.1.1.314</ecNumber>
    </recommendedName>
</protein>
<name>A0A3P6S305_LITSI</name>
<feature type="region of interest" description="Disordered" evidence="9">
    <location>
        <begin position="894"/>
        <end position="946"/>
    </location>
</feature>
<dbReference type="NCBIfam" id="TIGR00522">
    <property type="entry name" value="dph5"/>
    <property type="match status" value="1"/>
</dbReference>
<organism evidence="11 12">
    <name type="scientific">Litomosoides sigmodontis</name>
    <name type="common">Filarial nematode worm</name>
    <dbReference type="NCBI Taxonomy" id="42156"/>
    <lineage>
        <taxon>Eukaryota</taxon>
        <taxon>Metazoa</taxon>
        <taxon>Ecdysozoa</taxon>
        <taxon>Nematoda</taxon>
        <taxon>Chromadorea</taxon>
        <taxon>Rhabditida</taxon>
        <taxon>Spirurina</taxon>
        <taxon>Spiruromorpha</taxon>
        <taxon>Filarioidea</taxon>
        <taxon>Onchocercidae</taxon>
        <taxon>Litomosoides</taxon>
    </lineage>
</organism>
<dbReference type="UniPathway" id="UPA00559"/>
<evidence type="ECO:0000259" key="10">
    <source>
        <dbReference type="Pfam" id="PF00590"/>
    </source>
</evidence>
<dbReference type="FunFam" id="3.30.950.10:FF:000004">
    <property type="entry name" value="Diphthine synthase putative"/>
    <property type="match status" value="1"/>
</dbReference>
<dbReference type="InterPro" id="IPR014777">
    <property type="entry name" value="4pyrrole_Mease_sub1"/>
</dbReference>
<comment type="catalytic activity">
    <reaction evidence="8">
        <text>2-[(3S)-amino-3-carboxypropyl]-L-histidyl-[translation elongation factor 2] + 4 S-adenosyl-L-methionine = diphthine methyl ester-[translation elongation factor 2] + 4 S-adenosyl-L-homocysteine + 3 H(+)</text>
        <dbReference type="Rhea" id="RHEA:42652"/>
        <dbReference type="Rhea" id="RHEA-COMP:9749"/>
        <dbReference type="Rhea" id="RHEA-COMP:10173"/>
        <dbReference type="ChEBI" id="CHEBI:15378"/>
        <dbReference type="ChEBI" id="CHEBI:57856"/>
        <dbReference type="ChEBI" id="CHEBI:59789"/>
        <dbReference type="ChEBI" id="CHEBI:73995"/>
        <dbReference type="ChEBI" id="CHEBI:79005"/>
        <dbReference type="EC" id="2.1.1.314"/>
    </reaction>
</comment>
<dbReference type="InterPro" id="IPR000878">
    <property type="entry name" value="4pyrrol_Mease"/>
</dbReference>
<sequence>MLTSRKSVVGAKDESCFGRIKIHFIAMLYLVGLGLGNVDDITMKGMAAVQKCSQVYLESYTSIMSFGLNRMKLEEFFGKDVKEADRSMIELDYDIILEKALESDVCLLVVGDPLGATTHTDLVLTARKAGIKVEIVHNASIINAVGCCGLQLYRFGEIISIVFWEENWHPDSYYLKIAENRKRGLHTLCLLDIKAKEQTVENLMRFVVIPFNFFEVLIPRRGRKEFLPPKYMTCSEAAKQLLEIVNRITKEDVEPAYTPSTECVALARIGWDDQKIVFCSLEALCDVDMGPPLHSLIIPGFASGVIILLLTYEAIAKNPYISDLLAGGRIRNLSMYYPLAVHLDYDPPIPSATPSVSAVSNCVLSHNDFFDRSDLIHTVSELYEVVEGKRVHSRKTAIIQHGLPLHPYSICNPNYSGHELCLPLTLDYVSSDLAPPTIAHHFYYLHVRDAKIPTSLKSDIYRQLYHTAPFELFAKYTELRSRFDLISLEGCRPLMLTILDFWIQRCKRLKMCLDATELFPVRLQWTDSVFEGTRFECEQLSQNWEAELQVDEYGWAIEMARAERVTAFTENCPLIFMGDNTSTRLARYIEWGKRLSDTDGRFQQRFRSNSWKLEDAEQMSTLFLFLQRIHFGNGCVAVILSSGAHELAERMAPSKYGKILKDILMYLLQFQLRILVVPPTPRTEDQFLWFQYVQQQIELSVKLSTVEFLIRSTQQAGDRCFLDALVIGSHTLDSFMCDNSGFTDFGIKKLGFFLIEVMHIPRISHNIQISKHQAATATTSRRDKDYKSGNIAVVEQQSLRLVEAQTKVWYQPSIDYESVDSVPSFPSLANTDFLPTNATYLNVKSYSELDGCAGSAIAGNLLMPLDISFQDSRHRMKKAKMEGSSHSQIMNNGHLRGQEQHVVTNSSKKLGDSPRLSRRNYFTITQERHDRHRRARIRRATEQLNN</sequence>
<proteinExistence type="inferred from homology"/>
<evidence type="ECO:0000313" key="12">
    <source>
        <dbReference type="Proteomes" id="UP000277928"/>
    </source>
</evidence>
<keyword evidence="5" id="KW-0489">Methyltransferase</keyword>
<dbReference type="AlphaFoldDB" id="A0A3P6S305"/>
<keyword evidence="7" id="KW-0949">S-adenosyl-L-methionine</keyword>
<evidence type="ECO:0000256" key="3">
    <source>
        <dbReference type="ARBA" id="ARBA00006729"/>
    </source>
</evidence>